<dbReference type="PANTHER" id="PTHR43877">
    <property type="entry name" value="AMINOALKYLPHOSPHONATE N-ACETYLTRANSFERASE-RELATED-RELATED"/>
    <property type="match status" value="1"/>
</dbReference>
<dbReference type="RefSeq" id="WP_089409776.1">
    <property type="nucleotide sequence ID" value="NZ_FZOU01000007.1"/>
</dbReference>
<organism evidence="4 5">
    <name type="scientific">Granulicella rosea</name>
    <dbReference type="NCBI Taxonomy" id="474952"/>
    <lineage>
        <taxon>Bacteria</taxon>
        <taxon>Pseudomonadati</taxon>
        <taxon>Acidobacteriota</taxon>
        <taxon>Terriglobia</taxon>
        <taxon>Terriglobales</taxon>
        <taxon>Acidobacteriaceae</taxon>
        <taxon>Granulicella</taxon>
    </lineage>
</organism>
<dbReference type="AlphaFoldDB" id="A0A239LQN4"/>
<dbReference type="CDD" id="cd04301">
    <property type="entry name" value="NAT_SF"/>
    <property type="match status" value="1"/>
</dbReference>
<protein>
    <submittedName>
        <fullName evidence="4">Acetyltransferase (GNAT) family protein</fullName>
    </submittedName>
</protein>
<dbReference type="Pfam" id="PF00583">
    <property type="entry name" value="Acetyltransf_1"/>
    <property type="match status" value="1"/>
</dbReference>
<reference evidence="4 5" key="1">
    <citation type="submission" date="2017-06" db="EMBL/GenBank/DDBJ databases">
        <authorList>
            <person name="Kim H.J."/>
            <person name="Triplett B.A."/>
        </authorList>
    </citation>
    <scope>NUCLEOTIDE SEQUENCE [LARGE SCALE GENOMIC DNA]</scope>
    <source>
        <strain evidence="4 5">DSM 18704</strain>
    </source>
</reference>
<sequence length="160" mass="17815">MQTQKLTIRSLLPGDDSTAFRTLNEEWISRYFSLEAADNALLGDPERMILRKGGRIYLMDLDGETVGCVALVPMGDGVYELSKMAVTPGHRGLGLGRRLIEHTIAQARVLGAKKLFLGSSRKLANAVHLYESVGFEHVPPERLPKMEYKRADVFMELVLA</sequence>
<dbReference type="EMBL" id="FZOU01000007">
    <property type="protein sequence ID" value="SNT31989.1"/>
    <property type="molecule type" value="Genomic_DNA"/>
</dbReference>
<feature type="domain" description="N-acetyltransferase" evidence="3">
    <location>
        <begin position="6"/>
        <end position="160"/>
    </location>
</feature>
<evidence type="ECO:0000259" key="3">
    <source>
        <dbReference type="PROSITE" id="PS51186"/>
    </source>
</evidence>
<keyword evidence="1 4" id="KW-0808">Transferase</keyword>
<name>A0A239LQN4_9BACT</name>
<keyword evidence="2" id="KW-0012">Acyltransferase</keyword>
<proteinExistence type="predicted"/>
<dbReference type="PROSITE" id="PS51186">
    <property type="entry name" value="GNAT"/>
    <property type="match status" value="1"/>
</dbReference>
<dbReference type="InterPro" id="IPR000182">
    <property type="entry name" value="GNAT_dom"/>
</dbReference>
<dbReference type="OrthoDB" id="9127144at2"/>
<accession>A0A239LQN4</accession>
<evidence type="ECO:0000256" key="2">
    <source>
        <dbReference type="ARBA" id="ARBA00023315"/>
    </source>
</evidence>
<keyword evidence="5" id="KW-1185">Reference proteome</keyword>
<dbReference type="InterPro" id="IPR016181">
    <property type="entry name" value="Acyl_CoA_acyltransferase"/>
</dbReference>
<dbReference type="InterPro" id="IPR050832">
    <property type="entry name" value="Bact_Acetyltransf"/>
</dbReference>
<dbReference type="Proteomes" id="UP000198356">
    <property type="component" value="Unassembled WGS sequence"/>
</dbReference>
<gene>
    <name evidence="4" type="ORF">SAMN05421770_107163</name>
</gene>
<evidence type="ECO:0000256" key="1">
    <source>
        <dbReference type="ARBA" id="ARBA00022679"/>
    </source>
</evidence>
<evidence type="ECO:0000313" key="5">
    <source>
        <dbReference type="Proteomes" id="UP000198356"/>
    </source>
</evidence>
<dbReference type="SUPFAM" id="SSF55729">
    <property type="entry name" value="Acyl-CoA N-acyltransferases (Nat)"/>
    <property type="match status" value="1"/>
</dbReference>
<dbReference type="GO" id="GO:0016747">
    <property type="term" value="F:acyltransferase activity, transferring groups other than amino-acyl groups"/>
    <property type="evidence" value="ECO:0007669"/>
    <property type="project" value="InterPro"/>
</dbReference>
<dbReference type="Gene3D" id="3.40.630.30">
    <property type="match status" value="1"/>
</dbReference>
<evidence type="ECO:0000313" key="4">
    <source>
        <dbReference type="EMBL" id="SNT31989.1"/>
    </source>
</evidence>